<sequence>MAAGRPRAFAIDCALERALELFWRKGYEGTSLTDLTEAMGINRSSFYATFGSKEQLFQMVLDLYINQGPPKDTAACLDEPTVKAAIAKYVRATADALTDPVHPPGCLTIRGAMACGDEAEPIRRELVARRLDAEKALQLRLEQAQRAGDLPEGVSPAALARYIHTIVSGMSIQAANGASRDELEEVIGLTLRVLQVCE</sequence>
<dbReference type="PROSITE" id="PS50977">
    <property type="entry name" value="HTH_TETR_2"/>
    <property type="match status" value="1"/>
</dbReference>
<organism evidence="6 7">
    <name type="scientific">Paenibacillus athensensis</name>
    <dbReference type="NCBI Taxonomy" id="1967502"/>
    <lineage>
        <taxon>Bacteria</taxon>
        <taxon>Bacillati</taxon>
        <taxon>Bacillota</taxon>
        <taxon>Bacilli</taxon>
        <taxon>Bacillales</taxon>
        <taxon>Paenibacillaceae</taxon>
        <taxon>Paenibacillus</taxon>
    </lineage>
</organism>
<dbReference type="PRINTS" id="PR00455">
    <property type="entry name" value="HTHTETR"/>
</dbReference>
<dbReference type="InterPro" id="IPR036271">
    <property type="entry name" value="Tet_transcr_reg_TetR-rel_C_sf"/>
</dbReference>
<protein>
    <submittedName>
        <fullName evidence="6">TetR family transcriptional regulator</fullName>
    </submittedName>
</protein>
<reference evidence="6 7" key="1">
    <citation type="submission" date="2017-03" db="EMBL/GenBank/DDBJ databases">
        <title>Isolation of Levoglucosan Utilizing Bacteria.</title>
        <authorList>
            <person name="Arya A.S."/>
        </authorList>
    </citation>
    <scope>NUCLEOTIDE SEQUENCE [LARGE SCALE GENOMIC DNA]</scope>
    <source>
        <strain evidence="6 7">MEC069</strain>
    </source>
</reference>
<dbReference type="AlphaFoldDB" id="A0A4Y8PT51"/>
<keyword evidence="7" id="KW-1185">Reference proteome</keyword>
<evidence type="ECO:0000256" key="3">
    <source>
        <dbReference type="ARBA" id="ARBA00023163"/>
    </source>
</evidence>
<dbReference type="SUPFAM" id="SSF46689">
    <property type="entry name" value="Homeodomain-like"/>
    <property type="match status" value="1"/>
</dbReference>
<name>A0A4Y8PT51_9BACL</name>
<dbReference type="Proteomes" id="UP000298246">
    <property type="component" value="Unassembled WGS sequence"/>
</dbReference>
<dbReference type="EMBL" id="MYFO01000038">
    <property type="protein sequence ID" value="TFE84132.1"/>
    <property type="molecule type" value="Genomic_DNA"/>
</dbReference>
<dbReference type="InterPro" id="IPR009057">
    <property type="entry name" value="Homeodomain-like_sf"/>
</dbReference>
<evidence type="ECO:0000259" key="5">
    <source>
        <dbReference type="PROSITE" id="PS50977"/>
    </source>
</evidence>
<dbReference type="PANTHER" id="PTHR47506">
    <property type="entry name" value="TRANSCRIPTIONAL REGULATORY PROTEIN"/>
    <property type="match status" value="1"/>
</dbReference>
<dbReference type="Gene3D" id="1.10.357.10">
    <property type="entry name" value="Tetracycline Repressor, domain 2"/>
    <property type="match status" value="1"/>
</dbReference>
<dbReference type="InterPro" id="IPR011075">
    <property type="entry name" value="TetR_C"/>
</dbReference>
<comment type="caution">
    <text evidence="6">The sequence shown here is derived from an EMBL/GenBank/DDBJ whole genome shotgun (WGS) entry which is preliminary data.</text>
</comment>
<feature type="domain" description="HTH tetR-type" evidence="5">
    <location>
        <begin position="8"/>
        <end position="68"/>
    </location>
</feature>
<dbReference type="SUPFAM" id="SSF48498">
    <property type="entry name" value="Tetracyclin repressor-like, C-terminal domain"/>
    <property type="match status" value="1"/>
</dbReference>
<evidence type="ECO:0000256" key="1">
    <source>
        <dbReference type="ARBA" id="ARBA00023015"/>
    </source>
</evidence>
<dbReference type="PANTHER" id="PTHR47506:SF1">
    <property type="entry name" value="HTH-TYPE TRANSCRIPTIONAL REGULATOR YJDC"/>
    <property type="match status" value="1"/>
</dbReference>
<dbReference type="Pfam" id="PF00440">
    <property type="entry name" value="TetR_N"/>
    <property type="match status" value="1"/>
</dbReference>
<evidence type="ECO:0000313" key="6">
    <source>
        <dbReference type="EMBL" id="TFE84132.1"/>
    </source>
</evidence>
<keyword evidence="3" id="KW-0804">Transcription</keyword>
<keyword evidence="2 4" id="KW-0238">DNA-binding</keyword>
<dbReference type="RefSeq" id="WP_134756445.1">
    <property type="nucleotide sequence ID" value="NZ_MYFO02000001.1"/>
</dbReference>
<dbReference type="Gene3D" id="1.10.10.60">
    <property type="entry name" value="Homeodomain-like"/>
    <property type="match status" value="1"/>
</dbReference>
<dbReference type="InterPro" id="IPR001647">
    <property type="entry name" value="HTH_TetR"/>
</dbReference>
<proteinExistence type="predicted"/>
<dbReference type="Pfam" id="PF16925">
    <property type="entry name" value="TetR_C_13"/>
    <property type="match status" value="1"/>
</dbReference>
<accession>A0A4Y8PT51</accession>
<evidence type="ECO:0000256" key="4">
    <source>
        <dbReference type="PROSITE-ProRule" id="PRU00335"/>
    </source>
</evidence>
<dbReference type="OrthoDB" id="9795242at2"/>
<evidence type="ECO:0000256" key="2">
    <source>
        <dbReference type="ARBA" id="ARBA00023125"/>
    </source>
</evidence>
<dbReference type="GO" id="GO:0003677">
    <property type="term" value="F:DNA binding"/>
    <property type="evidence" value="ECO:0007669"/>
    <property type="project" value="UniProtKB-UniRule"/>
</dbReference>
<gene>
    <name evidence="6" type="ORF">B5M42_21050</name>
</gene>
<keyword evidence="1" id="KW-0805">Transcription regulation</keyword>
<feature type="DNA-binding region" description="H-T-H motif" evidence="4">
    <location>
        <begin position="31"/>
        <end position="50"/>
    </location>
</feature>
<evidence type="ECO:0000313" key="7">
    <source>
        <dbReference type="Proteomes" id="UP000298246"/>
    </source>
</evidence>